<dbReference type="Proteomes" id="UP000177625">
    <property type="component" value="Unassembled WGS sequence"/>
</dbReference>
<feature type="compositionally biased region" description="Polar residues" evidence="1">
    <location>
        <begin position="42"/>
        <end position="61"/>
    </location>
</feature>
<name>A0A1E1M1F0_RHYSE</name>
<dbReference type="AlphaFoldDB" id="A0A1E1M1F0"/>
<evidence type="ECO:0000313" key="2">
    <source>
        <dbReference type="EMBL" id="CZT42898.1"/>
    </source>
</evidence>
<dbReference type="EMBL" id="FJVC01000105">
    <property type="protein sequence ID" value="CZT42898.1"/>
    <property type="molecule type" value="Genomic_DNA"/>
</dbReference>
<accession>A0A1E1M1F0</accession>
<proteinExistence type="predicted"/>
<feature type="region of interest" description="Disordered" evidence="1">
    <location>
        <begin position="355"/>
        <end position="374"/>
    </location>
</feature>
<sequence>MGLSRCVCRIFCRQKKEKPTPSTTLLNSSPNEKKPTPPITLPNLSLNGGNPTPLANLSATRPNEGETILSKTHPNSSSNEENSTPSKILPNSRPDDGKPTPSTLLQISSPNQEMALLSTLLPSSCPNEEDSTKSTSSYLSIHSLSVEVPTPTPTPSNSSPEFTFQPASEEFIPCIQVTSISTTASRRFNPPSPSTDFLQVPQEPTLPSRKRTRNQRLGSDDVEIETSTPRWRPATQLEDERTDHFGDVVVEPEGEEEASGKDVSNEEPNTVTTASISPNIRSRTKINFNITDLDTIEALSSTEENGEEPRFLFMKDHTLLDSEVQNCHKIAKVVIVSDVHLPQSAVIVSLQSSEQLCDDTRSSGKEEISKRAERDGKKAFSPLFEISSPEAGKRMRIVMNEEKYTSPSKTPQHSDQPPSNSLSRTEKDNNLDQNAESKSSISIDLSNLPAVTPTTQFEILTSQLNDILQRSSERRITDDLKRDIEELLVMTAIEGISSHEVVTTNMFQDLFYSKPEQAKKEQILPIRKGCREHARARDSGVVLDLELDLDVKEEKEGVESAQSETESETMTEDSHEISLEKMVREVLSNDEYPPSAGLLASSYRHSPHFSPSRYALVQPLPQYQEIVSCEEKEESQTPLMKSLDEDIKRMILAWRYIAQEFAAKKKPLSADLINRTYRILISGHDHSSNESRFPDRLILNSETHARDSSSDSESRFQESMRDIATKIHTAENEGLLDPISLAAELCYRILVSDYSFTSAPSSGSGKIASSAKRTLATLLVNAILLRYLGFIIPFTQDFDDIISKTTIREEIVSDDDEIPPWAELSIFILQQSADVVEEIWDILTSSRFLDEDNSRTQHEDLVTSIVSDIFESAGLTQGV</sequence>
<feature type="region of interest" description="Disordered" evidence="1">
    <location>
        <begin position="553"/>
        <end position="576"/>
    </location>
</feature>
<evidence type="ECO:0000313" key="3">
    <source>
        <dbReference type="Proteomes" id="UP000177625"/>
    </source>
</evidence>
<feature type="region of interest" description="Disordered" evidence="1">
    <location>
        <begin position="17"/>
        <end position="106"/>
    </location>
</feature>
<feature type="region of interest" description="Disordered" evidence="1">
    <location>
        <begin position="403"/>
        <end position="439"/>
    </location>
</feature>
<gene>
    <name evidence="2" type="ORF">RSE6_02854</name>
</gene>
<evidence type="ECO:0000256" key="1">
    <source>
        <dbReference type="SAM" id="MobiDB-lite"/>
    </source>
</evidence>
<feature type="compositionally biased region" description="Polar residues" evidence="1">
    <location>
        <begin position="266"/>
        <end position="277"/>
    </location>
</feature>
<keyword evidence="3" id="KW-1185">Reference proteome</keyword>
<reference evidence="3" key="1">
    <citation type="submission" date="2016-03" db="EMBL/GenBank/DDBJ databases">
        <authorList>
            <person name="Guldener U."/>
        </authorList>
    </citation>
    <scope>NUCLEOTIDE SEQUENCE [LARGE SCALE GENOMIC DNA]</scope>
</reference>
<feature type="region of interest" description="Disordered" evidence="1">
    <location>
        <begin position="184"/>
        <end position="277"/>
    </location>
</feature>
<organism evidence="2 3">
    <name type="scientific">Rhynchosporium secalis</name>
    <name type="common">Barley scald fungus</name>
    <dbReference type="NCBI Taxonomy" id="38038"/>
    <lineage>
        <taxon>Eukaryota</taxon>
        <taxon>Fungi</taxon>
        <taxon>Dikarya</taxon>
        <taxon>Ascomycota</taxon>
        <taxon>Pezizomycotina</taxon>
        <taxon>Leotiomycetes</taxon>
        <taxon>Helotiales</taxon>
        <taxon>Ploettnerulaceae</taxon>
        <taxon>Rhynchosporium</taxon>
    </lineage>
</organism>
<feature type="compositionally biased region" description="Basic and acidic residues" evidence="1">
    <location>
        <begin position="358"/>
        <end position="374"/>
    </location>
</feature>
<protein>
    <submittedName>
        <fullName evidence="2">Uncharacterized protein</fullName>
    </submittedName>
</protein>
<feature type="compositionally biased region" description="Polar residues" evidence="1">
    <location>
        <begin position="20"/>
        <end position="30"/>
    </location>
</feature>
<feature type="compositionally biased region" description="Polar residues" evidence="1">
    <location>
        <begin position="405"/>
        <end position="423"/>
    </location>
</feature>